<dbReference type="EMBL" id="LNZH02000130">
    <property type="protein sequence ID" value="OCB90466.1"/>
    <property type="molecule type" value="Genomic_DNA"/>
</dbReference>
<evidence type="ECO:0000313" key="2">
    <source>
        <dbReference type="Proteomes" id="UP000757232"/>
    </source>
</evidence>
<proteinExistence type="predicted"/>
<dbReference type="Proteomes" id="UP000757232">
    <property type="component" value="Unassembled WGS sequence"/>
</dbReference>
<name>A0A9Q5NB08_SANBA</name>
<accession>A0A9Q5NB08</accession>
<gene>
    <name evidence="1" type="ORF">A7U60_g2318</name>
</gene>
<sequence>MKFHKEPYKSMYQLYGLGDINQGKKIPACCTQHIVSFDCSEASGGGDVAEGRKELQGKVTESTVVSPALAGFLERLPPSDNVHVHVVPWVDPDAEESKKASHVSRLLRVLKSEKRRCVESQIHRQYEHLVKNYKVNSRVGRNGTRDGIYLFGDAEGALAAIAVTRIVANVGILQPAYREDEVDKAIDIGQRGPREEWEDYMSWPMLIVQLLLIVLRSQLFSVFRFPSRTTWTLD</sequence>
<reference evidence="1" key="1">
    <citation type="submission" date="2016-06" db="EMBL/GenBank/DDBJ databases">
        <title>Draft Genome sequence of the fungus Inonotus baumii.</title>
        <authorList>
            <person name="Zhu H."/>
            <person name="Lin W."/>
        </authorList>
    </citation>
    <scope>NUCLEOTIDE SEQUENCE</scope>
    <source>
        <strain evidence="1">821</strain>
    </source>
</reference>
<evidence type="ECO:0000313" key="1">
    <source>
        <dbReference type="EMBL" id="OCB90466.1"/>
    </source>
</evidence>
<organism evidence="1 2">
    <name type="scientific">Sanghuangporus baumii</name>
    <name type="common">Phellinus baumii</name>
    <dbReference type="NCBI Taxonomy" id="108892"/>
    <lineage>
        <taxon>Eukaryota</taxon>
        <taxon>Fungi</taxon>
        <taxon>Dikarya</taxon>
        <taxon>Basidiomycota</taxon>
        <taxon>Agaricomycotina</taxon>
        <taxon>Agaricomycetes</taxon>
        <taxon>Hymenochaetales</taxon>
        <taxon>Hymenochaetaceae</taxon>
        <taxon>Sanghuangporus</taxon>
    </lineage>
</organism>
<comment type="caution">
    <text evidence="1">The sequence shown here is derived from an EMBL/GenBank/DDBJ whole genome shotgun (WGS) entry which is preliminary data.</text>
</comment>
<keyword evidence="2" id="KW-1185">Reference proteome</keyword>
<dbReference type="AlphaFoldDB" id="A0A9Q5NB08"/>
<protein>
    <submittedName>
        <fullName evidence="1">Uncharacterized protein</fullName>
    </submittedName>
</protein>